<comment type="subcellular location">
    <subcellularLocation>
        <location evidence="1">Cell membrane</location>
        <topology evidence="1">Multi-pass membrane protein</topology>
    </subcellularLocation>
</comment>
<name>A0ABW2IGW8_9PROT</name>
<organism evidence="7 8">
    <name type="scientific">Hirschia litorea</name>
    <dbReference type="NCBI Taxonomy" id="1199156"/>
    <lineage>
        <taxon>Bacteria</taxon>
        <taxon>Pseudomonadati</taxon>
        <taxon>Pseudomonadota</taxon>
        <taxon>Alphaproteobacteria</taxon>
        <taxon>Hyphomonadales</taxon>
        <taxon>Hyphomonadaceae</taxon>
        <taxon>Hirschia</taxon>
    </lineage>
</organism>
<proteinExistence type="predicted"/>
<reference evidence="8" key="1">
    <citation type="journal article" date="2019" name="Int. J. Syst. Evol. Microbiol.">
        <title>The Global Catalogue of Microorganisms (GCM) 10K type strain sequencing project: providing services to taxonomists for standard genome sequencing and annotation.</title>
        <authorList>
            <consortium name="The Broad Institute Genomics Platform"/>
            <consortium name="The Broad Institute Genome Sequencing Center for Infectious Disease"/>
            <person name="Wu L."/>
            <person name="Ma J."/>
        </authorList>
    </citation>
    <scope>NUCLEOTIDE SEQUENCE [LARGE SCALE GENOMIC DNA]</scope>
    <source>
        <strain evidence="8">CCUG 51308</strain>
    </source>
</reference>
<keyword evidence="5 6" id="KW-0472">Membrane</keyword>
<dbReference type="EMBL" id="JBHTBR010000002">
    <property type="protein sequence ID" value="MFC7290202.1"/>
    <property type="molecule type" value="Genomic_DNA"/>
</dbReference>
<dbReference type="Proteomes" id="UP001596492">
    <property type="component" value="Unassembled WGS sequence"/>
</dbReference>
<dbReference type="PANTHER" id="PTHR33529">
    <property type="entry name" value="SLR0882 PROTEIN-RELATED"/>
    <property type="match status" value="1"/>
</dbReference>
<protein>
    <submittedName>
        <fullName evidence="7">LptF/LptG family permease</fullName>
    </submittedName>
</protein>
<comment type="caution">
    <text evidence="7">The sequence shown here is derived from an EMBL/GenBank/DDBJ whole genome shotgun (WGS) entry which is preliminary data.</text>
</comment>
<evidence type="ECO:0000256" key="6">
    <source>
        <dbReference type="SAM" id="Phobius"/>
    </source>
</evidence>
<evidence type="ECO:0000256" key="3">
    <source>
        <dbReference type="ARBA" id="ARBA00022692"/>
    </source>
</evidence>
<accession>A0ABW2IGW8</accession>
<dbReference type="InterPro" id="IPR005495">
    <property type="entry name" value="LptG/LptF_permease"/>
</dbReference>
<keyword evidence="2" id="KW-1003">Cell membrane</keyword>
<dbReference type="PANTHER" id="PTHR33529:SF6">
    <property type="entry name" value="YJGP_YJGQ FAMILY PERMEASE"/>
    <property type="match status" value="1"/>
</dbReference>
<evidence type="ECO:0000256" key="5">
    <source>
        <dbReference type="ARBA" id="ARBA00023136"/>
    </source>
</evidence>
<dbReference type="RefSeq" id="WP_382164895.1">
    <property type="nucleotide sequence ID" value="NZ_JBHTBR010000002.1"/>
</dbReference>
<feature type="transmembrane region" description="Helical" evidence="6">
    <location>
        <begin position="309"/>
        <end position="326"/>
    </location>
</feature>
<feature type="transmembrane region" description="Helical" evidence="6">
    <location>
        <begin position="49"/>
        <end position="74"/>
    </location>
</feature>
<evidence type="ECO:0000256" key="1">
    <source>
        <dbReference type="ARBA" id="ARBA00004651"/>
    </source>
</evidence>
<evidence type="ECO:0000256" key="4">
    <source>
        <dbReference type="ARBA" id="ARBA00022989"/>
    </source>
</evidence>
<keyword evidence="8" id="KW-1185">Reference proteome</keyword>
<evidence type="ECO:0000313" key="7">
    <source>
        <dbReference type="EMBL" id="MFC7290202.1"/>
    </source>
</evidence>
<gene>
    <name evidence="7" type="ORF">ACFQS8_01110</name>
</gene>
<sequence length="380" mass="41496">MDRFQQYLFGNVLRTMVAIVGGLVLIALLTQGLTQIDLIVENRQSALTFLYVSVLAAPQVVGLLLPIALFVAAISTLNRAHRDSEIVVAQAAGMSRLQIASPVLRIAAFAAIIHLCINLWVQPASYREMRETLTSARTDLAATLVKPGEFNSPAHNLTVYVGKSLGGGELRTLLISDSRDPDASTTYIARTGAVTEVEGVPAILMRNARVQKVDANGQLWDGTFDQYIYELAAFMDSDTSYVLKASDRFLAELFYPDQNNFYDRDNADKFLAEGHSRLALPLMNMFMAMLAVVAVLGGDFSRRGYQRRISIATGIGLFVQLLALASSSIGEDDPSLNIIQYAVPILSFSVLAFLFFWARGLKLAAKAMKKDNSGQSEVTA</sequence>
<dbReference type="Pfam" id="PF03739">
    <property type="entry name" value="LptF_LptG"/>
    <property type="match status" value="1"/>
</dbReference>
<evidence type="ECO:0000313" key="8">
    <source>
        <dbReference type="Proteomes" id="UP001596492"/>
    </source>
</evidence>
<feature type="transmembrane region" description="Helical" evidence="6">
    <location>
        <begin position="103"/>
        <end position="121"/>
    </location>
</feature>
<keyword evidence="4 6" id="KW-1133">Transmembrane helix</keyword>
<evidence type="ECO:0000256" key="2">
    <source>
        <dbReference type="ARBA" id="ARBA00022475"/>
    </source>
</evidence>
<feature type="transmembrane region" description="Helical" evidence="6">
    <location>
        <begin position="278"/>
        <end position="297"/>
    </location>
</feature>
<keyword evidence="3 6" id="KW-0812">Transmembrane</keyword>
<feature type="transmembrane region" description="Helical" evidence="6">
    <location>
        <begin position="12"/>
        <end position="29"/>
    </location>
</feature>
<feature type="transmembrane region" description="Helical" evidence="6">
    <location>
        <begin position="338"/>
        <end position="358"/>
    </location>
</feature>